<dbReference type="EMBL" id="CP036265">
    <property type="protein sequence ID" value="QDT16334.1"/>
    <property type="molecule type" value="Genomic_DNA"/>
</dbReference>
<dbReference type="RefSeq" id="WP_145359168.1">
    <property type="nucleotide sequence ID" value="NZ_CP036265.1"/>
</dbReference>
<organism evidence="2 3">
    <name type="scientific">Alienimonas californiensis</name>
    <dbReference type="NCBI Taxonomy" id="2527989"/>
    <lineage>
        <taxon>Bacteria</taxon>
        <taxon>Pseudomonadati</taxon>
        <taxon>Planctomycetota</taxon>
        <taxon>Planctomycetia</taxon>
        <taxon>Planctomycetales</taxon>
        <taxon>Planctomycetaceae</taxon>
        <taxon>Alienimonas</taxon>
    </lineage>
</organism>
<evidence type="ECO:0000313" key="2">
    <source>
        <dbReference type="EMBL" id="QDT16334.1"/>
    </source>
</evidence>
<feature type="transmembrane region" description="Helical" evidence="1">
    <location>
        <begin position="27"/>
        <end position="47"/>
    </location>
</feature>
<feature type="transmembrane region" description="Helical" evidence="1">
    <location>
        <begin position="89"/>
        <end position="111"/>
    </location>
</feature>
<keyword evidence="1" id="KW-0812">Transmembrane</keyword>
<dbReference type="Proteomes" id="UP000318741">
    <property type="component" value="Chromosome"/>
</dbReference>
<dbReference type="KEGG" id="acaf:CA12_24350"/>
<evidence type="ECO:0000313" key="3">
    <source>
        <dbReference type="Proteomes" id="UP000318741"/>
    </source>
</evidence>
<proteinExistence type="predicted"/>
<name>A0A517PAE2_9PLAN</name>
<sequence length="120" mass="13317">MTVETPPPAPVRPPTAKPLFRFHPHTWTLWLMATPLLMGAALFFDFFPSEGPPAFEAPGRTSDAPVFNLGWPIVTSLYAPNAGFHLGPLAWPVFLTQFLLYLAATGVVWAWRHSTKENDS</sequence>
<gene>
    <name evidence="2" type="ORF">CA12_24350</name>
</gene>
<accession>A0A517PAE2</accession>
<keyword evidence="3" id="KW-1185">Reference proteome</keyword>
<keyword evidence="1" id="KW-1133">Transmembrane helix</keyword>
<keyword evidence="1" id="KW-0472">Membrane</keyword>
<dbReference type="AlphaFoldDB" id="A0A517PAE2"/>
<protein>
    <submittedName>
        <fullName evidence="2">Uncharacterized protein</fullName>
    </submittedName>
</protein>
<reference evidence="2 3" key="1">
    <citation type="submission" date="2019-02" db="EMBL/GenBank/DDBJ databases">
        <title>Deep-cultivation of Planctomycetes and their phenomic and genomic characterization uncovers novel biology.</title>
        <authorList>
            <person name="Wiegand S."/>
            <person name="Jogler M."/>
            <person name="Boedeker C."/>
            <person name="Pinto D."/>
            <person name="Vollmers J."/>
            <person name="Rivas-Marin E."/>
            <person name="Kohn T."/>
            <person name="Peeters S.H."/>
            <person name="Heuer A."/>
            <person name="Rast P."/>
            <person name="Oberbeckmann S."/>
            <person name="Bunk B."/>
            <person name="Jeske O."/>
            <person name="Meyerdierks A."/>
            <person name="Storesund J.E."/>
            <person name="Kallscheuer N."/>
            <person name="Luecker S."/>
            <person name="Lage O.M."/>
            <person name="Pohl T."/>
            <person name="Merkel B.J."/>
            <person name="Hornburger P."/>
            <person name="Mueller R.-W."/>
            <person name="Bruemmer F."/>
            <person name="Labrenz M."/>
            <person name="Spormann A.M."/>
            <person name="Op den Camp H."/>
            <person name="Overmann J."/>
            <person name="Amann R."/>
            <person name="Jetten M.S.M."/>
            <person name="Mascher T."/>
            <person name="Medema M.H."/>
            <person name="Devos D.P."/>
            <person name="Kaster A.-K."/>
            <person name="Ovreas L."/>
            <person name="Rohde M."/>
            <person name="Galperin M.Y."/>
            <person name="Jogler C."/>
        </authorList>
    </citation>
    <scope>NUCLEOTIDE SEQUENCE [LARGE SCALE GENOMIC DNA]</scope>
    <source>
        <strain evidence="2 3">CA12</strain>
    </source>
</reference>
<evidence type="ECO:0000256" key="1">
    <source>
        <dbReference type="SAM" id="Phobius"/>
    </source>
</evidence>